<comment type="pathway">
    <text evidence="2 13">Glycolipid biosynthesis; glycosylphosphatidylinositol-anchor biosynthesis.</text>
</comment>
<protein>
    <recommendedName>
        <fullName evidence="12 13">GPI alpha-1,4-mannosyltransferase I, catalytic subunit</fullName>
        <ecNumber evidence="13">2.4.1.-</ecNumber>
    </recommendedName>
    <alternativeName>
        <fullName evidence="13">GPI mannosyltransferase I</fullName>
    </alternativeName>
</protein>
<evidence type="ECO:0000256" key="9">
    <source>
        <dbReference type="ARBA" id="ARBA00022989"/>
    </source>
</evidence>
<evidence type="ECO:0000256" key="13">
    <source>
        <dbReference type="RuleBase" id="RU365064"/>
    </source>
</evidence>
<evidence type="ECO:0000256" key="10">
    <source>
        <dbReference type="ARBA" id="ARBA00023136"/>
    </source>
</evidence>
<accession>A0A914NAT5</accession>
<name>A0A914NAT5_MELIC</name>
<comment type="subcellular location">
    <subcellularLocation>
        <location evidence="1 13">Endoplasmic reticulum membrane</location>
        <topology evidence="1 13">Multi-pass membrane protein</topology>
    </subcellularLocation>
</comment>
<comment type="similarity">
    <text evidence="3 13">Belongs to the PIGM family.</text>
</comment>
<dbReference type="GO" id="GO:0004376">
    <property type="term" value="F:GPI mannosyltransferase activity"/>
    <property type="evidence" value="ECO:0007669"/>
    <property type="project" value="InterPro"/>
</dbReference>
<evidence type="ECO:0000256" key="7">
    <source>
        <dbReference type="ARBA" id="ARBA00022692"/>
    </source>
</evidence>
<dbReference type="Pfam" id="PF05007">
    <property type="entry name" value="Mannosyl_trans"/>
    <property type="match status" value="1"/>
</dbReference>
<evidence type="ECO:0000256" key="1">
    <source>
        <dbReference type="ARBA" id="ARBA00004477"/>
    </source>
</evidence>
<sequence>MTRPLIWSDNNLFILALLVRLFFILYARIHDYLFNLNFTDIDYEVFTEAALLVLQGSSPYNLSTYRYSPIIAWILVPNYLFADFGKIIFSILDVFVGWIQLQYFIQSNKISTIINKEIILNKLILFRRSVCLLWLFNLFNIIIATRGNSDALICFLNLLTMLELSKGNYLLSAFIHGLATHLRIFPLIYLPSIFLHLSNYKNKNSGKNIKLFILNCLQNKRGFLFIFISIFSFLLSTFICYLFYGQAFIYSSFLYHLTRVDVSHNFSPYFLPLYLSMNNKEWTKFIGIFSFFPQIICNAFFALKFSNDLPFCWFLTTFAFVSFNKVSTSQYFIWYFCFLPLIIHKINLNLNKLFLLLAIWLFAQGNWLLPAYLLEFCGYNTFVWIWVGSLIFLITNCYIMVQFINYYLFEEKIEKKIEKKIE</sequence>
<feature type="transmembrane region" description="Helical" evidence="13">
    <location>
        <begin position="12"/>
        <end position="29"/>
    </location>
</feature>
<dbReference type="GO" id="GO:1990529">
    <property type="term" value="C:glycosylphosphatidylinositol-mannosyltransferase I complex"/>
    <property type="evidence" value="ECO:0007669"/>
    <property type="project" value="TreeGrafter"/>
</dbReference>
<evidence type="ECO:0000256" key="8">
    <source>
        <dbReference type="ARBA" id="ARBA00022824"/>
    </source>
</evidence>
<keyword evidence="5 13" id="KW-0328">Glycosyltransferase</keyword>
<dbReference type="Proteomes" id="UP000887563">
    <property type="component" value="Unplaced"/>
</dbReference>
<keyword evidence="7 13" id="KW-0812">Transmembrane</keyword>
<dbReference type="EC" id="2.4.1.-" evidence="13"/>
<evidence type="ECO:0000256" key="3">
    <source>
        <dbReference type="ARBA" id="ARBA00011071"/>
    </source>
</evidence>
<evidence type="ECO:0000313" key="14">
    <source>
        <dbReference type="Proteomes" id="UP000887563"/>
    </source>
</evidence>
<feature type="transmembrane region" description="Helical" evidence="13">
    <location>
        <begin position="309"/>
        <end position="326"/>
    </location>
</feature>
<keyword evidence="10 13" id="KW-0472">Membrane</keyword>
<feature type="transmembrane region" description="Helical" evidence="13">
    <location>
        <begin position="385"/>
        <end position="409"/>
    </location>
</feature>
<evidence type="ECO:0000256" key="12">
    <source>
        <dbReference type="ARBA" id="ARBA00093608"/>
    </source>
</evidence>
<keyword evidence="4 13" id="KW-0337">GPI-anchor biosynthesis</keyword>
<evidence type="ECO:0000256" key="2">
    <source>
        <dbReference type="ARBA" id="ARBA00004687"/>
    </source>
</evidence>
<dbReference type="PANTHER" id="PTHR12886">
    <property type="entry name" value="PIG-M MANNOSYLTRANSFERASE"/>
    <property type="match status" value="1"/>
</dbReference>
<dbReference type="AlphaFoldDB" id="A0A914NAT5"/>
<keyword evidence="14" id="KW-1185">Reference proteome</keyword>
<dbReference type="GO" id="GO:0051751">
    <property type="term" value="F:alpha-1,4-mannosyltransferase activity"/>
    <property type="evidence" value="ECO:0007669"/>
    <property type="project" value="InterPro"/>
</dbReference>
<organism evidence="14 15">
    <name type="scientific">Meloidogyne incognita</name>
    <name type="common">Southern root-knot nematode worm</name>
    <name type="synonym">Oxyuris incognita</name>
    <dbReference type="NCBI Taxonomy" id="6306"/>
    <lineage>
        <taxon>Eukaryota</taxon>
        <taxon>Metazoa</taxon>
        <taxon>Ecdysozoa</taxon>
        <taxon>Nematoda</taxon>
        <taxon>Chromadorea</taxon>
        <taxon>Rhabditida</taxon>
        <taxon>Tylenchina</taxon>
        <taxon>Tylenchomorpha</taxon>
        <taxon>Tylenchoidea</taxon>
        <taxon>Meloidogynidae</taxon>
        <taxon>Meloidogyninae</taxon>
        <taxon>Meloidogyne</taxon>
        <taxon>Meloidogyne incognita group</taxon>
    </lineage>
</organism>
<evidence type="ECO:0000256" key="4">
    <source>
        <dbReference type="ARBA" id="ARBA00022502"/>
    </source>
</evidence>
<feature type="transmembrane region" description="Helical" evidence="13">
    <location>
        <begin position="353"/>
        <end position="373"/>
    </location>
</feature>
<dbReference type="GO" id="GO:0005789">
    <property type="term" value="C:endoplasmic reticulum membrane"/>
    <property type="evidence" value="ECO:0007669"/>
    <property type="project" value="UniProtKB-SubCell"/>
</dbReference>
<evidence type="ECO:0000256" key="11">
    <source>
        <dbReference type="ARBA" id="ARBA00093408"/>
    </source>
</evidence>
<keyword evidence="6 13" id="KW-0808">Transferase</keyword>
<keyword evidence="8 13" id="KW-0256">Endoplasmic reticulum</keyword>
<reference evidence="15" key="1">
    <citation type="submission" date="2022-11" db="UniProtKB">
        <authorList>
            <consortium name="WormBaseParasite"/>
        </authorList>
    </citation>
    <scope>IDENTIFICATION</scope>
</reference>
<dbReference type="InterPro" id="IPR007704">
    <property type="entry name" value="PIG-M"/>
</dbReference>
<proteinExistence type="inferred from homology"/>
<dbReference type="PANTHER" id="PTHR12886:SF0">
    <property type="entry name" value="GPI MANNOSYLTRANSFERASE 1"/>
    <property type="match status" value="1"/>
</dbReference>
<feature type="transmembrane region" description="Helical" evidence="13">
    <location>
        <begin position="125"/>
        <end position="143"/>
    </location>
</feature>
<feature type="transmembrane region" description="Helical" evidence="13">
    <location>
        <begin position="169"/>
        <end position="197"/>
    </location>
</feature>
<evidence type="ECO:0000256" key="6">
    <source>
        <dbReference type="ARBA" id="ARBA00022679"/>
    </source>
</evidence>
<evidence type="ECO:0000256" key="5">
    <source>
        <dbReference type="ARBA" id="ARBA00022676"/>
    </source>
</evidence>
<keyword evidence="9 13" id="KW-1133">Transmembrane helix</keyword>
<feature type="transmembrane region" description="Helical" evidence="13">
    <location>
        <begin position="223"/>
        <end position="244"/>
    </location>
</feature>
<evidence type="ECO:0000313" key="15">
    <source>
        <dbReference type="WBParaSite" id="Minc3s04093g35460"/>
    </source>
</evidence>
<feature type="transmembrane region" description="Helical" evidence="13">
    <location>
        <begin position="282"/>
        <end position="302"/>
    </location>
</feature>
<comment type="function">
    <text evidence="11 13">Catalytic subunit of the glycosylphosphatidylinositol-mannosyltransferase I complex which catalyzes the transfer of the first mannose, via an alpha-1,4 bond from a dolichol-phosphate-mannose (Dol-P-Man) to the glucosaminyl acyl phosphatidylinositol (GlcN-(acyl)PI) intermediate to generate alpha-D-Man-(1-&gt;4)-alpha-D-GlcN-(1-&gt;6)-(1-radyl,2-acyl-sn-glycero-3-phospho)-2-acyl-inositol and participates in the sixth step of the glycosylphosphatidylinositol-anchor biosynthesis.</text>
</comment>
<dbReference type="GO" id="GO:0006506">
    <property type="term" value="P:GPI anchor biosynthetic process"/>
    <property type="evidence" value="ECO:0007669"/>
    <property type="project" value="UniProtKB-KW"/>
</dbReference>
<dbReference type="WBParaSite" id="Minc3s04093g35460">
    <property type="protein sequence ID" value="Minc3s04093g35460"/>
    <property type="gene ID" value="Minc3s04093g35460"/>
</dbReference>